<dbReference type="PIRSF" id="PIRSF004846">
    <property type="entry name" value="ModA"/>
    <property type="match status" value="1"/>
</dbReference>
<gene>
    <name evidence="6" type="primary">modA</name>
    <name evidence="6" type="ORF">BN12_170039</name>
</gene>
<feature type="binding site" evidence="4">
    <location>
        <position position="54"/>
    </location>
    <ligand>
        <name>molybdate</name>
        <dbReference type="ChEBI" id="CHEBI:36264"/>
    </ligand>
</feature>
<dbReference type="RefSeq" id="WP_048550233.1">
    <property type="nucleotide sequence ID" value="NZ_HF570958.1"/>
</dbReference>
<feature type="chain" id="PRO_5038522946" evidence="5">
    <location>
        <begin position="21"/>
        <end position="266"/>
    </location>
</feature>
<sequence>MSRRLSLAVAAAIATPLLLAGCGSSGSDSGSSGTTSSAATSSVNGSITVFAAASLTGSFTEIGKQFEAAHPGTKVTFNFGPSSGLATSINQGAPADVFASASAKNMDQIVSAGNAADPKTFANNVMEIAIPPKNPGKVTGVNDLAKSSVKVALCQSQVPCGTVAAKVFSNAGITVKPVTEEVDVKGVLTKVVSGDVDAGMVYVTDVLSAGDTVKGVEIPENVNASTSYPIATVKASKNAATASAFVAYVLSSDGEAVLQKAGFAKP</sequence>
<evidence type="ECO:0000256" key="2">
    <source>
        <dbReference type="ARBA" id="ARBA00022723"/>
    </source>
</evidence>
<protein>
    <submittedName>
        <fullName evidence="6">Molybdate-binding protein</fullName>
    </submittedName>
</protein>
<accession>A0A077LU25</accession>
<feature type="binding site" evidence="4">
    <location>
        <position position="184"/>
    </location>
    <ligand>
        <name>molybdate</name>
        <dbReference type="ChEBI" id="CHEBI:36264"/>
    </ligand>
</feature>
<dbReference type="SUPFAM" id="SSF53850">
    <property type="entry name" value="Periplasmic binding protein-like II"/>
    <property type="match status" value="1"/>
</dbReference>
<name>A0A077LU25_9MICO</name>
<evidence type="ECO:0000313" key="7">
    <source>
        <dbReference type="Proteomes" id="UP000035721"/>
    </source>
</evidence>
<dbReference type="PANTHER" id="PTHR30632">
    <property type="entry name" value="MOLYBDATE-BINDING PERIPLASMIC PROTEIN"/>
    <property type="match status" value="1"/>
</dbReference>
<keyword evidence="4" id="KW-0500">Molybdenum</keyword>
<evidence type="ECO:0000256" key="3">
    <source>
        <dbReference type="ARBA" id="ARBA00022729"/>
    </source>
</evidence>
<dbReference type="PANTHER" id="PTHR30632:SF0">
    <property type="entry name" value="SULFATE-BINDING PROTEIN"/>
    <property type="match status" value="1"/>
</dbReference>
<dbReference type="InterPro" id="IPR050682">
    <property type="entry name" value="ModA/WtpA"/>
</dbReference>
<feature type="binding site" evidence="4">
    <location>
        <position position="202"/>
    </location>
    <ligand>
        <name>molybdate</name>
        <dbReference type="ChEBI" id="CHEBI:36264"/>
    </ligand>
</feature>
<keyword evidence="3 5" id="KW-0732">Signal</keyword>
<dbReference type="GO" id="GO:0030973">
    <property type="term" value="F:molybdate ion binding"/>
    <property type="evidence" value="ECO:0007669"/>
    <property type="project" value="TreeGrafter"/>
</dbReference>
<feature type="signal peptide" evidence="5">
    <location>
        <begin position="1"/>
        <end position="20"/>
    </location>
</feature>
<proteinExistence type="inferred from homology"/>
<dbReference type="InterPro" id="IPR005950">
    <property type="entry name" value="ModA"/>
</dbReference>
<dbReference type="PROSITE" id="PS51257">
    <property type="entry name" value="PROKAR_LIPOPROTEIN"/>
    <property type="match status" value="1"/>
</dbReference>
<dbReference type="Pfam" id="PF13531">
    <property type="entry name" value="SBP_bac_11"/>
    <property type="match status" value="1"/>
</dbReference>
<dbReference type="AlphaFoldDB" id="A0A077LU25"/>
<feature type="binding site" evidence="4">
    <location>
        <position position="82"/>
    </location>
    <ligand>
        <name>molybdate</name>
        <dbReference type="ChEBI" id="CHEBI:36264"/>
    </ligand>
</feature>
<dbReference type="CDD" id="cd13538">
    <property type="entry name" value="PBP2_ModA_like_1"/>
    <property type="match status" value="1"/>
</dbReference>
<dbReference type="Proteomes" id="UP000035721">
    <property type="component" value="Unassembled WGS sequence"/>
</dbReference>
<keyword evidence="7" id="KW-1185">Reference proteome</keyword>
<evidence type="ECO:0000313" key="6">
    <source>
        <dbReference type="EMBL" id="CCH77188.1"/>
    </source>
</evidence>
<dbReference type="EMBL" id="CAJB01000079">
    <property type="protein sequence ID" value="CCH77188.1"/>
    <property type="molecule type" value="Genomic_DNA"/>
</dbReference>
<reference evidence="6 7" key="1">
    <citation type="journal article" date="2013" name="ISME J.">
        <title>A metabolic model for members of the genus Tetrasphaera involved in enhanced biological phosphorus removal.</title>
        <authorList>
            <person name="Kristiansen R."/>
            <person name="Nguyen H.T.T."/>
            <person name="Saunders A.M."/>
            <person name="Nielsen J.L."/>
            <person name="Wimmer R."/>
            <person name="Le V.Q."/>
            <person name="McIlroy S.J."/>
            <person name="Petrovski S."/>
            <person name="Seviour R.J."/>
            <person name="Calteau A."/>
            <person name="Nielsen K.L."/>
            <person name="Nielsen P.H."/>
        </authorList>
    </citation>
    <scope>NUCLEOTIDE SEQUENCE [LARGE SCALE GENOMIC DNA]</scope>
    <source>
        <strain evidence="6 7">T1-X7</strain>
    </source>
</reference>
<dbReference type="OrthoDB" id="9785015at2"/>
<evidence type="ECO:0000256" key="5">
    <source>
        <dbReference type="SAM" id="SignalP"/>
    </source>
</evidence>
<comment type="caution">
    <text evidence="6">The sequence shown here is derived from an EMBL/GenBank/DDBJ whole genome shotgun (WGS) entry which is preliminary data.</text>
</comment>
<dbReference type="STRING" id="1194083.BN12_170039"/>
<dbReference type="NCBIfam" id="TIGR01256">
    <property type="entry name" value="modA"/>
    <property type="match status" value="1"/>
</dbReference>
<dbReference type="GO" id="GO:0015689">
    <property type="term" value="P:molybdate ion transport"/>
    <property type="evidence" value="ECO:0007669"/>
    <property type="project" value="InterPro"/>
</dbReference>
<comment type="similarity">
    <text evidence="1">Belongs to the bacterial solute-binding protein ModA family.</text>
</comment>
<dbReference type="GO" id="GO:0046872">
    <property type="term" value="F:metal ion binding"/>
    <property type="evidence" value="ECO:0007669"/>
    <property type="project" value="UniProtKB-KW"/>
</dbReference>
<evidence type="ECO:0000256" key="1">
    <source>
        <dbReference type="ARBA" id="ARBA00009175"/>
    </source>
</evidence>
<dbReference type="Gene3D" id="3.40.190.10">
    <property type="entry name" value="Periplasmic binding protein-like II"/>
    <property type="match status" value="2"/>
</dbReference>
<evidence type="ECO:0000256" key="4">
    <source>
        <dbReference type="PIRSR" id="PIRSR004846-1"/>
    </source>
</evidence>
<organism evidence="6 7">
    <name type="scientific">Nostocoides japonicum T1-X7</name>
    <dbReference type="NCBI Taxonomy" id="1194083"/>
    <lineage>
        <taxon>Bacteria</taxon>
        <taxon>Bacillati</taxon>
        <taxon>Actinomycetota</taxon>
        <taxon>Actinomycetes</taxon>
        <taxon>Micrococcales</taxon>
        <taxon>Intrasporangiaceae</taxon>
        <taxon>Nostocoides</taxon>
    </lineage>
</organism>
<keyword evidence="2 4" id="KW-0479">Metal-binding</keyword>